<dbReference type="WBParaSite" id="ES5_v2.g9063.t1">
    <property type="protein sequence ID" value="ES5_v2.g9063.t1"/>
    <property type="gene ID" value="ES5_v2.g9063"/>
</dbReference>
<protein>
    <submittedName>
        <fullName evidence="2">Uncharacterized protein</fullName>
    </submittedName>
</protein>
<sequence length="67" mass="7415">MFFLDPIRLLISGAHGIAAAARGPQPILSPRTRLAALQDKIAFEKARGELYTMQAKNDAIFRGRHPQ</sequence>
<proteinExistence type="predicted"/>
<organism evidence="1 2">
    <name type="scientific">Panagrolaimus sp. ES5</name>
    <dbReference type="NCBI Taxonomy" id="591445"/>
    <lineage>
        <taxon>Eukaryota</taxon>
        <taxon>Metazoa</taxon>
        <taxon>Ecdysozoa</taxon>
        <taxon>Nematoda</taxon>
        <taxon>Chromadorea</taxon>
        <taxon>Rhabditida</taxon>
        <taxon>Tylenchina</taxon>
        <taxon>Panagrolaimomorpha</taxon>
        <taxon>Panagrolaimoidea</taxon>
        <taxon>Panagrolaimidae</taxon>
        <taxon>Panagrolaimus</taxon>
    </lineage>
</organism>
<dbReference type="Proteomes" id="UP000887579">
    <property type="component" value="Unplaced"/>
</dbReference>
<evidence type="ECO:0000313" key="2">
    <source>
        <dbReference type="WBParaSite" id="ES5_v2.g9063.t1"/>
    </source>
</evidence>
<accession>A0AC34GWS5</accession>
<reference evidence="2" key="1">
    <citation type="submission" date="2022-11" db="UniProtKB">
        <authorList>
            <consortium name="WormBaseParasite"/>
        </authorList>
    </citation>
    <scope>IDENTIFICATION</scope>
</reference>
<name>A0AC34GWS5_9BILA</name>
<evidence type="ECO:0000313" key="1">
    <source>
        <dbReference type="Proteomes" id="UP000887579"/>
    </source>
</evidence>